<keyword evidence="6" id="KW-0804">Transcription</keyword>
<sequence>MKINSTSNFMAINSYKNVNKTVAKTNEVSIKDSCEISNLGKTLNTMAATDLKEASTERIEKIKAQIKEGTYKVDSKLVAEKIIEHLNGREYY</sequence>
<dbReference type="RefSeq" id="WP_199868830.1">
    <property type="nucleotide sequence ID" value="NZ_JAAGPU010000001.1"/>
</dbReference>
<comment type="similarity">
    <text evidence="1">Belongs to the FlgM family.</text>
</comment>
<evidence type="ECO:0000259" key="7">
    <source>
        <dbReference type="Pfam" id="PF04316"/>
    </source>
</evidence>
<keyword evidence="4" id="KW-1005">Bacterial flagellum biogenesis</keyword>
<dbReference type="AlphaFoldDB" id="A0A6M0H077"/>
<dbReference type="GO" id="GO:0045892">
    <property type="term" value="P:negative regulation of DNA-templated transcription"/>
    <property type="evidence" value="ECO:0007669"/>
    <property type="project" value="InterPro"/>
</dbReference>
<evidence type="ECO:0000313" key="9">
    <source>
        <dbReference type="Proteomes" id="UP000481872"/>
    </source>
</evidence>
<dbReference type="NCBIfam" id="TIGR03824">
    <property type="entry name" value="FlgM_jcvi"/>
    <property type="match status" value="1"/>
</dbReference>
<keyword evidence="3" id="KW-0678">Repressor</keyword>
<keyword evidence="9" id="KW-1185">Reference proteome</keyword>
<keyword evidence="5" id="KW-0805">Transcription regulation</keyword>
<dbReference type="EMBL" id="JAAGPU010000001">
    <property type="protein sequence ID" value="NEU03483.1"/>
    <property type="molecule type" value="Genomic_DNA"/>
</dbReference>
<accession>A0A6M0H077</accession>
<comment type="caution">
    <text evidence="8">The sequence shown here is derived from an EMBL/GenBank/DDBJ whole genome shotgun (WGS) entry which is preliminary data.</text>
</comment>
<dbReference type="InterPro" id="IPR031316">
    <property type="entry name" value="FlgM_C"/>
</dbReference>
<evidence type="ECO:0000256" key="2">
    <source>
        <dbReference type="ARBA" id="ARBA00017823"/>
    </source>
</evidence>
<dbReference type="SUPFAM" id="SSF101498">
    <property type="entry name" value="Anti-sigma factor FlgM"/>
    <property type="match status" value="1"/>
</dbReference>
<protein>
    <recommendedName>
        <fullName evidence="2">Negative regulator of flagellin synthesis</fullName>
    </recommendedName>
</protein>
<proteinExistence type="inferred from homology"/>
<name>A0A6M0H077_9CLOT</name>
<evidence type="ECO:0000256" key="5">
    <source>
        <dbReference type="ARBA" id="ARBA00023015"/>
    </source>
</evidence>
<keyword evidence="8" id="KW-0282">Flagellum</keyword>
<keyword evidence="8" id="KW-0966">Cell projection</keyword>
<evidence type="ECO:0000313" key="8">
    <source>
        <dbReference type="EMBL" id="NEU03483.1"/>
    </source>
</evidence>
<dbReference type="InterPro" id="IPR035890">
    <property type="entry name" value="Anti-sigma-28_factor_FlgM_sf"/>
</dbReference>
<organism evidence="8 9">
    <name type="scientific">Clostridium senegalense</name>
    <dbReference type="NCBI Taxonomy" id="1465809"/>
    <lineage>
        <taxon>Bacteria</taxon>
        <taxon>Bacillati</taxon>
        <taxon>Bacillota</taxon>
        <taxon>Clostridia</taxon>
        <taxon>Eubacteriales</taxon>
        <taxon>Clostridiaceae</taxon>
        <taxon>Clostridium</taxon>
    </lineage>
</organism>
<feature type="domain" description="Anti-sigma-28 factor FlgM C-terminal" evidence="7">
    <location>
        <begin position="32"/>
        <end position="84"/>
    </location>
</feature>
<dbReference type="InterPro" id="IPR007412">
    <property type="entry name" value="FlgM"/>
</dbReference>
<gene>
    <name evidence="8" type="primary">flgM</name>
    <name evidence="8" type="ORF">G3M99_01175</name>
</gene>
<evidence type="ECO:0000256" key="6">
    <source>
        <dbReference type="ARBA" id="ARBA00023163"/>
    </source>
</evidence>
<keyword evidence="8" id="KW-0969">Cilium</keyword>
<dbReference type="Pfam" id="PF04316">
    <property type="entry name" value="FlgM"/>
    <property type="match status" value="1"/>
</dbReference>
<dbReference type="Proteomes" id="UP000481872">
    <property type="component" value="Unassembled WGS sequence"/>
</dbReference>
<dbReference type="GO" id="GO:0044781">
    <property type="term" value="P:bacterial-type flagellum organization"/>
    <property type="evidence" value="ECO:0007669"/>
    <property type="project" value="UniProtKB-KW"/>
</dbReference>
<evidence type="ECO:0000256" key="1">
    <source>
        <dbReference type="ARBA" id="ARBA00005322"/>
    </source>
</evidence>
<evidence type="ECO:0000256" key="4">
    <source>
        <dbReference type="ARBA" id="ARBA00022795"/>
    </source>
</evidence>
<evidence type="ECO:0000256" key="3">
    <source>
        <dbReference type="ARBA" id="ARBA00022491"/>
    </source>
</evidence>
<reference evidence="8 9" key="1">
    <citation type="submission" date="2020-02" db="EMBL/GenBank/DDBJ databases">
        <title>Genome assembly of a novel Clostridium senegalense strain.</title>
        <authorList>
            <person name="Gupta T.B."/>
            <person name="Jauregui R."/>
            <person name="Maclean P."/>
            <person name="Nawarathana A."/>
            <person name="Brightwell G."/>
        </authorList>
    </citation>
    <scope>NUCLEOTIDE SEQUENCE [LARGE SCALE GENOMIC DNA]</scope>
    <source>
        <strain evidence="8 9">AGRFS4</strain>
    </source>
</reference>